<evidence type="ECO:0000256" key="1">
    <source>
        <dbReference type="SAM" id="SignalP"/>
    </source>
</evidence>
<dbReference type="InterPro" id="IPR038636">
    <property type="entry name" value="Wzi_sf"/>
</dbReference>
<dbReference type="AlphaFoldDB" id="A0A2W7NDZ1"/>
<feature type="chain" id="PRO_5016019602" evidence="1">
    <location>
        <begin position="23"/>
        <end position="529"/>
    </location>
</feature>
<keyword evidence="1" id="KW-0732">Signal</keyword>
<sequence length="529" mass="59466">MYLRSCFLTFVCSLMLGLDGFAQQTAGLQIEASTSALLSSDEIRPLWLVANQWGRQAQFGQSGATAYGKAAWQGSPLAHLSLQAGVAGLYHNGEKGYLHEAYVAGRYRFIDFSAGKMAFLPNTINDSLTTGMYLGSSNAMPIPRLWLGIFDYTPLPFTNGWVEVRGAASHGWLDDDRTERGHQSVLLHEKFAYIRLGKTKVQPYVGLVHSALYGGEGIPADFWATFFGSGSEEVGGGEATNAAGAHMGLWHTGVTFSWGEWSNHVYFQVPFADGSGMYVNWGRNKDFITGWVLQRPGKQLFSSLAIELIRTDWQSGPGTPDPYDPVAQEGIWPGTIPNVQDFVAQRLPDMVDQAANWSEDDLYRYLRDRWNGGHFFGGRDDNMNNGMYYAGWTWQGMSFGTPMYHTADMAARFAPQWRLNNSVYFINTRVRAINLAASGWLMPQLRYRAKFTASRNYGAYGEEFLNRYSWVRTDGYYFEEAKNQFYNLVELEWMPARFAHWHLTTSLGYDAGDLYNAFGGVVTLAWRLN</sequence>
<accession>A0A2W7NDZ1</accession>
<dbReference type="Proteomes" id="UP000249239">
    <property type="component" value="Unassembled WGS sequence"/>
</dbReference>
<proteinExistence type="predicted"/>
<keyword evidence="3" id="KW-1185">Reference proteome</keyword>
<protein>
    <submittedName>
        <fullName evidence="2">Capsule assembly protein Wzi</fullName>
    </submittedName>
</protein>
<dbReference type="OrthoDB" id="596512at2"/>
<dbReference type="EMBL" id="QKZK01000006">
    <property type="protein sequence ID" value="PZX18651.1"/>
    <property type="molecule type" value="Genomic_DNA"/>
</dbReference>
<comment type="caution">
    <text evidence="2">The sequence shown here is derived from an EMBL/GenBank/DDBJ whole genome shotgun (WGS) entry which is preliminary data.</text>
</comment>
<dbReference type="Gene3D" id="2.40.160.130">
    <property type="entry name" value="Capsule assembly protein Wzi"/>
    <property type="match status" value="1"/>
</dbReference>
<reference evidence="2 3" key="1">
    <citation type="submission" date="2018-06" db="EMBL/GenBank/DDBJ databases">
        <title>Genomic Encyclopedia of Archaeal and Bacterial Type Strains, Phase II (KMG-II): from individual species to whole genera.</title>
        <authorList>
            <person name="Goeker M."/>
        </authorList>
    </citation>
    <scope>NUCLEOTIDE SEQUENCE [LARGE SCALE GENOMIC DNA]</scope>
    <source>
        <strain evidence="2 3">DSM 6779</strain>
    </source>
</reference>
<gene>
    <name evidence="2" type="ORF">LX69_01044</name>
</gene>
<organism evidence="2 3">
    <name type="scientific">Breznakibacter xylanolyticus</name>
    <dbReference type="NCBI Taxonomy" id="990"/>
    <lineage>
        <taxon>Bacteria</taxon>
        <taxon>Pseudomonadati</taxon>
        <taxon>Bacteroidota</taxon>
        <taxon>Bacteroidia</taxon>
        <taxon>Marinilabiliales</taxon>
        <taxon>Marinilabiliaceae</taxon>
        <taxon>Breznakibacter</taxon>
    </lineage>
</organism>
<feature type="signal peptide" evidence="1">
    <location>
        <begin position="1"/>
        <end position="22"/>
    </location>
</feature>
<dbReference type="RefSeq" id="WP_111444754.1">
    <property type="nucleotide sequence ID" value="NZ_QKZK01000006.1"/>
</dbReference>
<evidence type="ECO:0000313" key="3">
    <source>
        <dbReference type="Proteomes" id="UP000249239"/>
    </source>
</evidence>
<evidence type="ECO:0000313" key="2">
    <source>
        <dbReference type="EMBL" id="PZX18651.1"/>
    </source>
</evidence>
<name>A0A2W7NDZ1_9BACT</name>